<sequence>MVTRKQCFRPFKRMKAFFIIKIKIIDYINILGGMKNEIDRRANANNYERCR</sequence>
<evidence type="ECO:0000313" key="1">
    <source>
        <dbReference type="EMBL" id="CDS86594.1"/>
    </source>
</evidence>
<dbReference type="AlphaFoldDB" id="A0A069A6T3"/>
<dbReference type="EMBL" id="LK932395">
    <property type="protein sequence ID" value="CDS86594.1"/>
    <property type="molecule type" value="Genomic_DNA"/>
</dbReference>
<organism evidence="1">
    <name type="scientific">Clostridioides difficile</name>
    <name type="common">Peptoclostridium difficile</name>
    <dbReference type="NCBI Taxonomy" id="1496"/>
    <lineage>
        <taxon>Bacteria</taxon>
        <taxon>Bacillati</taxon>
        <taxon>Bacillota</taxon>
        <taxon>Clostridia</taxon>
        <taxon>Peptostreptococcales</taxon>
        <taxon>Peptostreptococcaceae</taxon>
        <taxon>Clostridioides</taxon>
    </lineage>
</organism>
<protein>
    <submittedName>
        <fullName evidence="1">Uncharacterized protein</fullName>
    </submittedName>
</protein>
<name>A0A069A6T3_CLODI</name>
<accession>A0A069A6T3</accession>
<proteinExistence type="predicted"/>
<gene>
    <name evidence="1" type="ORF">BN1097_570048</name>
</gene>
<reference evidence="1" key="1">
    <citation type="submission" date="2014-07" db="EMBL/GenBank/DDBJ databases">
        <authorList>
            <person name="Monot Marc"/>
        </authorList>
    </citation>
    <scope>NUCLEOTIDE SEQUENCE</scope>
    <source>
        <strain evidence="1">7032994</strain>
    </source>
</reference>